<evidence type="ECO:0000256" key="2">
    <source>
        <dbReference type="ARBA" id="ARBA00022485"/>
    </source>
</evidence>
<evidence type="ECO:0000259" key="6">
    <source>
        <dbReference type="SMART" id="SM00928"/>
    </source>
</evidence>
<protein>
    <submittedName>
        <fullName evidence="7">NADH-quinone oxidoreductase subunit F</fullName>
    </submittedName>
</protein>
<dbReference type="GO" id="GO:0046872">
    <property type="term" value="F:metal ion binding"/>
    <property type="evidence" value="ECO:0007669"/>
    <property type="project" value="UniProtKB-KW"/>
</dbReference>
<evidence type="ECO:0000256" key="5">
    <source>
        <dbReference type="ARBA" id="ARBA00023014"/>
    </source>
</evidence>
<dbReference type="Pfam" id="PF01512">
    <property type="entry name" value="Complex1_51K"/>
    <property type="match status" value="1"/>
</dbReference>
<reference evidence="7 8" key="1">
    <citation type="submission" date="2014-07" db="EMBL/GenBank/DDBJ databases">
        <title>Draft genome of Clostridium celerecrescens 152B isolated from sediments associated with methane hydrate from Krishna Godavari basin.</title>
        <authorList>
            <person name="Honkalas V.S."/>
            <person name="Dabir A.P."/>
            <person name="Arora P."/>
            <person name="Dhakephalkar P.K."/>
        </authorList>
    </citation>
    <scope>NUCLEOTIDE SEQUENCE [LARGE SCALE GENOMIC DNA]</scope>
    <source>
        <strain evidence="7 8">152B</strain>
    </source>
</reference>
<evidence type="ECO:0000256" key="4">
    <source>
        <dbReference type="ARBA" id="ARBA00023004"/>
    </source>
</evidence>
<dbReference type="InterPro" id="IPR011538">
    <property type="entry name" value="Nuo51_FMN-bd"/>
</dbReference>
<dbReference type="Gene3D" id="6.10.250.1450">
    <property type="match status" value="1"/>
</dbReference>
<dbReference type="InterPro" id="IPR019575">
    <property type="entry name" value="Nuop51_4Fe4S-bd"/>
</dbReference>
<dbReference type="SUPFAM" id="SSF142019">
    <property type="entry name" value="Nqo1 FMN-binding domain-like"/>
    <property type="match status" value="1"/>
</dbReference>
<dbReference type="SMART" id="SM00928">
    <property type="entry name" value="NADH_4Fe-4S"/>
    <property type="match status" value="1"/>
</dbReference>
<dbReference type="SUPFAM" id="SSF142984">
    <property type="entry name" value="Nqo1 middle domain-like"/>
    <property type="match status" value="1"/>
</dbReference>
<evidence type="ECO:0000313" key="8">
    <source>
        <dbReference type="Proteomes" id="UP000028525"/>
    </source>
</evidence>
<keyword evidence="4" id="KW-0408">Iron</keyword>
<proteinExistence type="inferred from homology"/>
<dbReference type="Gene3D" id="3.40.50.11540">
    <property type="entry name" value="NADH-ubiquinone oxidoreductase 51kDa subunit"/>
    <property type="match status" value="1"/>
</dbReference>
<dbReference type="STRING" id="29354.IO98_00855"/>
<gene>
    <name evidence="7" type="ORF">IO98_00855</name>
</gene>
<dbReference type="Proteomes" id="UP000028525">
    <property type="component" value="Unassembled WGS sequence"/>
</dbReference>
<evidence type="ECO:0000256" key="3">
    <source>
        <dbReference type="ARBA" id="ARBA00022723"/>
    </source>
</evidence>
<dbReference type="Gene3D" id="1.20.1440.230">
    <property type="entry name" value="NADH-ubiquinone oxidoreductase 51kDa subunit, iron-sulphur binding domain"/>
    <property type="match status" value="1"/>
</dbReference>
<sequence length="420" mass="45342">MAMKEPVLLKRVGKMTDSTSVDEYITYGGFAALQKAVSMDREDILGELDTALLRGRGGAAYPLGRKWRHLYGSTDTPKYIVCNADEGEPGTFKDKLLLEKDPLSIIEGMLIAGYVFGSNDGYIYIRGEYRHIQAVFHQAVSNALAAGYLGNKIMGIDGFDFHLHIVSGGGAYVCGENSALLNSVEGKTGRPRVKPPHLADVGLYLKPTLVNNVESFACVPAVINMGGEAFLQLGTKDGGGTKLICLSGHIKNRGIYEIPLGTPLDEILYSEEYGGGTSTGRPIKFCHFGGQSGPIGTSGQIKGCLYDYGDFWSHKLAVGSGAIVVMDDSVSVVDYITSVMEFFVHESCGKCTPCRLGTTRLLELLQNLQHHKGRPGDLERLEKMLEHITYLSACGLGQSVSVSVNSALAGYRDEFEACIS</sequence>
<organism evidence="7 8">
    <name type="scientific">Lacrimispora celerecrescens</name>
    <dbReference type="NCBI Taxonomy" id="29354"/>
    <lineage>
        <taxon>Bacteria</taxon>
        <taxon>Bacillati</taxon>
        <taxon>Bacillota</taxon>
        <taxon>Clostridia</taxon>
        <taxon>Lachnospirales</taxon>
        <taxon>Lachnospiraceae</taxon>
        <taxon>Lacrimispora</taxon>
    </lineage>
</organism>
<feature type="domain" description="NADH-ubiquinone oxidoreductase 51kDa subunit iron-sulphur binding" evidence="6">
    <location>
        <begin position="333"/>
        <end position="378"/>
    </location>
</feature>
<keyword evidence="5" id="KW-0411">Iron-sulfur</keyword>
<dbReference type="GO" id="GO:0010181">
    <property type="term" value="F:FMN binding"/>
    <property type="evidence" value="ECO:0007669"/>
    <property type="project" value="InterPro"/>
</dbReference>
<dbReference type="EMBL" id="JPME01000002">
    <property type="protein sequence ID" value="KEZ91762.1"/>
    <property type="molecule type" value="Genomic_DNA"/>
</dbReference>
<name>A0A084JS28_9FIRM</name>
<evidence type="ECO:0000313" key="7">
    <source>
        <dbReference type="EMBL" id="KEZ91762.1"/>
    </source>
</evidence>
<dbReference type="AlphaFoldDB" id="A0A084JS28"/>
<evidence type="ECO:0000256" key="1">
    <source>
        <dbReference type="ARBA" id="ARBA00007523"/>
    </source>
</evidence>
<dbReference type="FunFam" id="3.40.50.11540:FF:000001">
    <property type="entry name" value="NADH dehydrogenase [ubiquinone] flavoprotein 1, mitochondrial"/>
    <property type="match status" value="1"/>
</dbReference>
<comment type="caution">
    <text evidence="7">The sequence shown here is derived from an EMBL/GenBank/DDBJ whole genome shotgun (WGS) entry which is preliminary data.</text>
</comment>
<accession>A0A084JS28</accession>
<keyword evidence="3" id="KW-0479">Metal-binding</keyword>
<dbReference type="RefSeq" id="WP_038277128.1">
    <property type="nucleotide sequence ID" value="NZ_JPME01000002.1"/>
</dbReference>
<dbReference type="InterPro" id="IPR037207">
    <property type="entry name" value="Nuop51_4Fe4S-bd_sf"/>
</dbReference>
<dbReference type="PANTHER" id="PTHR43578">
    <property type="entry name" value="NADH-QUINONE OXIDOREDUCTASE SUBUNIT F"/>
    <property type="match status" value="1"/>
</dbReference>
<dbReference type="InterPro" id="IPR001949">
    <property type="entry name" value="NADH-UbQ_OxRdtase_51kDa_CS"/>
</dbReference>
<dbReference type="GO" id="GO:0051539">
    <property type="term" value="F:4 iron, 4 sulfur cluster binding"/>
    <property type="evidence" value="ECO:0007669"/>
    <property type="project" value="UniProtKB-KW"/>
</dbReference>
<dbReference type="InterPro" id="IPR037225">
    <property type="entry name" value="Nuo51_FMN-bd_sf"/>
</dbReference>
<dbReference type="PANTHER" id="PTHR43578:SF3">
    <property type="entry name" value="NADH-QUINONE OXIDOREDUCTASE SUBUNIT F"/>
    <property type="match status" value="1"/>
</dbReference>
<dbReference type="SUPFAM" id="SSF140490">
    <property type="entry name" value="Nqo1C-terminal domain-like"/>
    <property type="match status" value="1"/>
</dbReference>
<dbReference type="GO" id="GO:0008137">
    <property type="term" value="F:NADH dehydrogenase (ubiquinone) activity"/>
    <property type="evidence" value="ECO:0007669"/>
    <property type="project" value="InterPro"/>
</dbReference>
<comment type="similarity">
    <text evidence="1">Belongs to the complex I 51 kDa subunit family.</text>
</comment>
<keyword evidence="2" id="KW-0004">4Fe-4S</keyword>
<dbReference type="Gene3D" id="3.10.20.600">
    <property type="match status" value="1"/>
</dbReference>
<dbReference type="PROSITE" id="PS00645">
    <property type="entry name" value="COMPLEX1_51K_2"/>
    <property type="match status" value="1"/>
</dbReference>
<dbReference type="Pfam" id="PF10589">
    <property type="entry name" value="NADH_4Fe-4S"/>
    <property type="match status" value="1"/>
</dbReference>
<keyword evidence="8" id="KW-1185">Reference proteome</keyword>